<dbReference type="EC" id="2.7.7.65" evidence="2"/>
<feature type="transmembrane region" description="Helical" evidence="4">
    <location>
        <begin position="12"/>
        <end position="30"/>
    </location>
</feature>
<proteinExistence type="predicted"/>
<comment type="caution">
    <text evidence="6">The sequence shown here is derived from an EMBL/GenBank/DDBJ whole genome shotgun (WGS) entry which is preliminary data.</text>
</comment>
<evidence type="ECO:0000256" key="3">
    <source>
        <dbReference type="ARBA" id="ARBA00034247"/>
    </source>
</evidence>
<dbReference type="PANTHER" id="PTHR45138">
    <property type="entry name" value="REGULATORY COMPONENTS OF SENSORY TRANSDUCTION SYSTEM"/>
    <property type="match status" value="1"/>
</dbReference>
<dbReference type="InterPro" id="IPR050469">
    <property type="entry name" value="Diguanylate_Cyclase"/>
</dbReference>
<dbReference type="Gene3D" id="3.30.70.270">
    <property type="match status" value="1"/>
</dbReference>
<comment type="cofactor">
    <cofactor evidence="1">
        <name>Mg(2+)</name>
        <dbReference type="ChEBI" id="CHEBI:18420"/>
    </cofactor>
</comment>
<dbReference type="Proteomes" id="UP000319142">
    <property type="component" value="Unassembled WGS sequence"/>
</dbReference>
<protein>
    <recommendedName>
        <fullName evidence="2">diguanylate cyclase</fullName>
        <ecNumber evidence="2">2.7.7.65</ecNumber>
    </recommendedName>
</protein>
<sequence length="533" mass="58912">MKQVRHSLASRFVLFLAGLLVLAMIALLLIERVVFQPVLMKAENQQAGQELARIENSLEQNHNALTAQTRDWAHWDDTYQFIQDANSDYATSNFSREMFEDLHDQAMIFISEDQQPMWIAGIDPDTNTYGTCTSATGDCSWAAPLIAEVQPFLGEVEASGLPLNLASPWPALAAIAPILQTDRTGPSRGWLIKLRLIDERLTDLLEDQTGLSVQISTRPAPADTERKMALQREPDLLHAGKPLLTHSRGPELVLSTEIPRDRVKRASRNFRYSLAWTAVLLAVVIGVVLALLYGLVLKPLGQFTRFVTGKQGENSLGQRENLADVPGSLLQRRDEFGTLARHAQRLVSQQREQSKMLLDLSHHDPLTGLANRRLFDASLQQSLSDEPEKPTSVLMLDIDHFKLYNDRYGHPEGDRCLASVAECMEQTVKPLGFLVARTGGEEFSVLMPETGLEQARTCAEELRKAIAGLKLPHADSPVSDVVTVSVGVASRVNVDNVSGSTLMRSADLALYEAKDQGRNRVACFGEDAANIFG</sequence>
<dbReference type="GO" id="GO:0043709">
    <property type="term" value="P:cell adhesion involved in single-species biofilm formation"/>
    <property type="evidence" value="ECO:0007669"/>
    <property type="project" value="TreeGrafter"/>
</dbReference>
<dbReference type="AlphaFoldDB" id="A0A558BE78"/>
<dbReference type="Pfam" id="PF00990">
    <property type="entry name" value="GGDEF"/>
    <property type="match status" value="1"/>
</dbReference>
<evidence type="ECO:0000256" key="1">
    <source>
        <dbReference type="ARBA" id="ARBA00001946"/>
    </source>
</evidence>
<dbReference type="SUPFAM" id="SSF55073">
    <property type="entry name" value="Nucleotide cyclase"/>
    <property type="match status" value="1"/>
</dbReference>
<keyword evidence="4" id="KW-0812">Transmembrane</keyword>
<name>A0A558BE78_9GAMM</name>
<gene>
    <name evidence="6" type="ORF">FHK81_05070</name>
</gene>
<dbReference type="PANTHER" id="PTHR45138:SF9">
    <property type="entry name" value="DIGUANYLATE CYCLASE DGCM-RELATED"/>
    <property type="match status" value="1"/>
</dbReference>
<accession>A0A558BE78</accession>
<dbReference type="InterPro" id="IPR043128">
    <property type="entry name" value="Rev_trsase/Diguanyl_cyclase"/>
</dbReference>
<reference evidence="6 7" key="1">
    <citation type="submission" date="2019-07" db="EMBL/GenBank/DDBJ databases">
        <title>The pathways for chlorine oxyanion respiration interact through the shared metabolite chlorate.</title>
        <authorList>
            <person name="Barnum T.P."/>
            <person name="Cheng Y."/>
            <person name="Hill K.A."/>
            <person name="Lucas L.N."/>
            <person name="Carlson H.K."/>
            <person name="Coates J.D."/>
        </authorList>
    </citation>
    <scope>NUCLEOTIDE SEQUENCE [LARGE SCALE GENOMIC DNA]</scope>
    <source>
        <strain evidence="6">UCB</strain>
    </source>
</reference>
<evidence type="ECO:0000256" key="4">
    <source>
        <dbReference type="SAM" id="Phobius"/>
    </source>
</evidence>
<dbReference type="PROSITE" id="PS50887">
    <property type="entry name" value="GGDEF"/>
    <property type="match status" value="1"/>
</dbReference>
<dbReference type="Pfam" id="PF05228">
    <property type="entry name" value="CHASE4"/>
    <property type="match status" value="1"/>
</dbReference>
<dbReference type="InterPro" id="IPR007892">
    <property type="entry name" value="CHASE4"/>
</dbReference>
<feature type="transmembrane region" description="Helical" evidence="4">
    <location>
        <begin position="274"/>
        <end position="296"/>
    </location>
</feature>
<organism evidence="6 7">
    <name type="scientific">Marinobacter vinifirmus</name>
    <dbReference type="NCBI Taxonomy" id="355591"/>
    <lineage>
        <taxon>Bacteria</taxon>
        <taxon>Pseudomonadati</taxon>
        <taxon>Pseudomonadota</taxon>
        <taxon>Gammaproteobacteria</taxon>
        <taxon>Pseudomonadales</taxon>
        <taxon>Marinobacteraceae</taxon>
        <taxon>Marinobacter</taxon>
    </lineage>
</organism>
<evidence type="ECO:0000313" key="7">
    <source>
        <dbReference type="Proteomes" id="UP000319142"/>
    </source>
</evidence>
<dbReference type="RefSeq" id="WP_273132778.1">
    <property type="nucleotide sequence ID" value="NZ_VMRX01000011.1"/>
</dbReference>
<dbReference type="InterPro" id="IPR000160">
    <property type="entry name" value="GGDEF_dom"/>
</dbReference>
<keyword evidence="4" id="KW-0472">Membrane</keyword>
<dbReference type="GO" id="GO:1902201">
    <property type="term" value="P:negative regulation of bacterial-type flagellum-dependent cell motility"/>
    <property type="evidence" value="ECO:0007669"/>
    <property type="project" value="TreeGrafter"/>
</dbReference>
<dbReference type="GO" id="GO:0052621">
    <property type="term" value="F:diguanylate cyclase activity"/>
    <property type="evidence" value="ECO:0007669"/>
    <property type="project" value="UniProtKB-EC"/>
</dbReference>
<dbReference type="EMBL" id="VMRX01000011">
    <property type="protein sequence ID" value="TVT34810.1"/>
    <property type="molecule type" value="Genomic_DNA"/>
</dbReference>
<feature type="domain" description="GGDEF" evidence="5">
    <location>
        <begin position="389"/>
        <end position="526"/>
    </location>
</feature>
<dbReference type="GO" id="GO:0005886">
    <property type="term" value="C:plasma membrane"/>
    <property type="evidence" value="ECO:0007669"/>
    <property type="project" value="TreeGrafter"/>
</dbReference>
<evidence type="ECO:0000256" key="2">
    <source>
        <dbReference type="ARBA" id="ARBA00012528"/>
    </source>
</evidence>
<evidence type="ECO:0000259" key="5">
    <source>
        <dbReference type="PROSITE" id="PS50887"/>
    </source>
</evidence>
<evidence type="ECO:0000313" key="6">
    <source>
        <dbReference type="EMBL" id="TVT34810.1"/>
    </source>
</evidence>
<keyword evidence="4" id="KW-1133">Transmembrane helix</keyword>
<dbReference type="FunFam" id="3.30.70.270:FF:000001">
    <property type="entry name" value="Diguanylate cyclase domain protein"/>
    <property type="match status" value="1"/>
</dbReference>
<dbReference type="InterPro" id="IPR029787">
    <property type="entry name" value="Nucleotide_cyclase"/>
</dbReference>
<dbReference type="CDD" id="cd01949">
    <property type="entry name" value="GGDEF"/>
    <property type="match status" value="1"/>
</dbReference>
<dbReference type="NCBIfam" id="TIGR00254">
    <property type="entry name" value="GGDEF"/>
    <property type="match status" value="1"/>
</dbReference>
<dbReference type="SMART" id="SM00267">
    <property type="entry name" value="GGDEF"/>
    <property type="match status" value="1"/>
</dbReference>
<comment type="catalytic activity">
    <reaction evidence="3">
        <text>2 GTP = 3',3'-c-di-GMP + 2 diphosphate</text>
        <dbReference type="Rhea" id="RHEA:24898"/>
        <dbReference type="ChEBI" id="CHEBI:33019"/>
        <dbReference type="ChEBI" id="CHEBI:37565"/>
        <dbReference type="ChEBI" id="CHEBI:58805"/>
        <dbReference type="EC" id="2.7.7.65"/>
    </reaction>
</comment>